<protein>
    <submittedName>
        <fullName evidence="1">Uncharacterized protein</fullName>
    </submittedName>
</protein>
<accession>A0A4Y2SBN1</accession>
<dbReference type="AlphaFoldDB" id="A0A4Y2SBN1"/>
<evidence type="ECO:0000313" key="2">
    <source>
        <dbReference type="Proteomes" id="UP000499080"/>
    </source>
</evidence>
<proteinExistence type="predicted"/>
<keyword evidence="2" id="KW-1185">Reference proteome</keyword>
<evidence type="ECO:0000313" key="1">
    <source>
        <dbReference type="EMBL" id="GBN85634.1"/>
    </source>
</evidence>
<sequence>MSFWNNMQCLFQRHVAEFLFMDDNVRPTHRANIVGRMPSIGGYHRMDLASIPHRTLNYRACGICFGSSRRIAARQPSPPPVQARTSRALLMSGVIFPRSD</sequence>
<name>A0A4Y2SBN1_ARAVE</name>
<reference evidence="1 2" key="1">
    <citation type="journal article" date="2019" name="Sci. Rep.">
        <title>Orb-weaving spider Araneus ventricosus genome elucidates the spidroin gene catalogue.</title>
        <authorList>
            <person name="Kono N."/>
            <person name="Nakamura H."/>
            <person name="Ohtoshi R."/>
            <person name="Moran D.A.P."/>
            <person name="Shinohara A."/>
            <person name="Yoshida Y."/>
            <person name="Fujiwara M."/>
            <person name="Mori M."/>
            <person name="Tomita M."/>
            <person name="Arakawa K."/>
        </authorList>
    </citation>
    <scope>NUCLEOTIDE SEQUENCE [LARGE SCALE GENOMIC DNA]</scope>
</reference>
<dbReference type="EMBL" id="BGPR01020865">
    <property type="protein sequence ID" value="GBN85634.1"/>
    <property type="molecule type" value="Genomic_DNA"/>
</dbReference>
<dbReference type="Proteomes" id="UP000499080">
    <property type="component" value="Unassembled WGS sequence"/>
</dbReference>
<gene>
    <name evidence="1" type="ORF">AVEN_156804_1</name>
</gene>
<organism evidence="1 2">
    <name type="scientific">Araneus ventricosus</name>
    <name type="common">Orbweaver spider</name>
    <name type="synonym">Epeira ventricosa</name>
    <dbReference type="NCBI Taxonomy" id="182803"/>
    <lineage>
        <taxon>Eukaryota</taxon>
        <taxon>Metazoa</taxon>
        <taxon>Ecdysozoa</taxon>
        <taxon>Arthropoda</taxon>
        <taxon>Chelicerata</taxon>
        <taxon>Arachnida</taxon>
        <taxon>Araneae</taxon>
        <taxon>Araneomorphae</taxon>
        <taxon>Entelegynae</taxon>
        <taxon>Araneoidea</taxon>
        <taxon>Araneidae</taxon>
        <taxon>Araneus</taxon>
    </lineage>
</organism>
<comment type="caution">
    <text evidence="1">The sequence shown here is derived from an EMBL/GenBank/DDBJ whole genome shotgun (WGS) entry which is preliminary data.</text>
</comment>